<dbReference type="PANTHER" id="PTHR42085:SF2">
    <property type="entry name" value="F-BOX DOMAIN-CONTAINING PROTEIN"/>
    <property type="match status" value="1"/>
</dbReference>
<dbReference type="InterPro" id="IPR038883">
    <property type="entry name" value="AN11006-like"/>
</dbReference>
<evidence type="ECO:0000313" key="2">
    <source>
        <dbReference type="Proteomes" id="UP000799537"/>
    </source>
</evidence>
<name>A0A6A6C5X7_ZASCE</name>
<sequence length="191" mass="21655">MADTMDNAVDKCRLFKLPPELRNRIYRYVLATSDDKNPISVTNSGYERPHLLATCKTIRSEALGIHCVENTFLIHIVAFDSTPLYQWWSMMRRLGYGLSAITFKVRADWSTASWPNLRLWLRRVHRREVHGKPARPAALLQKGDTRAIKFAVGGLFAVAKELRGQPWAVAEAVLAQLRPSLIVLDGAWGKD</sequence>
<dbReference type="PANTHER" id="PTHR42085">
    <property type="entry name" value="F-BOX DOMAIN-CONTAINING PROTEIN"/>
    <property type="match status" value="1"/>
</dbReference>
<gene>
    <name evidence="1" type="ORF">M409DRAFT_69686</name>
</gene>
<evidence type="ECO:0000313" key="1">
    <source>
        <dbReference type="EMBL" id="KAF2161600.1"/>
    </source>
</evidence>
<proteinExistence type="predicted"/>
<dbReference type="OrthoDB" id="2951834at2759"/>
<evidence type="ECO:0008006" key="3">
    <source>
        <dbReference type="Google" id="ProtNLM"/>
    </source>
</evidence>
<protein>
    <recommendedName>
        <fullName evidence="3">F-box domain-containing protein</fullName>
    </recommendedName>
</protein>
<dbReference type="GeneID" id="54571676"/>
<organism evidence="1 2">
    <name type="scientific">Zasmidium cellare ATCC 36951</name>
    <dbReference type="NCBI Taxonomy" id="1080233"/>
    <lineage>
        <taxon>Eukaryota</taxon>
        <taxon>Fungi</taxon>
        <taxon>Dikarya</taxon>
        <taxon>Ascomycota</taxon>
        <taxon>Pezizomycotina</taxon>
        <taxon>Dothideomycetes</taxon>
        <taxon>Dothideomycetidae</taxon>
        <taxon>Mycosphaerellales</taxon>
        <taxon>Mycosphaerellaceae</taxon>
        <taxon>Zasmidium</taxon>
    </lineage>
</organism>
<reference evidence="1" key="1">
    <citation type="journal article" date="2020" name="Stud. Mycol.">
        <title>101 Dothideomycetes genomes: a test case for predicting lifestyles and emergence of pathogens.</title>
        <authorList>
            <person name="Haridas S."/>
            <person name="Albert R."/>
            <person name="Binder M."/>
            <person name="Bloem J."/>
            <person name="Labutti K."/>
            <person name="Salamov A."/>
            <person name="Andreopoulos B."/>
            <person name="Baker S."/>
            <person name="Barry K."/>
            <person name="Bills G."/>
            <person name="Bluhm B."/>
            <person name="Cannon C."/>
            <person name="Castanera R."/>
            <person name="Culley D."/>
            <person name="Daum C."/>
            <person name="Ezra D."/>
            <person name="Gonzalez J."/>
            <person name="Henrissat B."/>
            <person name="Kuo A."/>
            <person name="Liang C."/>
            <person name="Lipzen A."/>
            <person name="Lutzoni F."/>
            <person name="Magnuson J."/>
            <person name="Mondo S."/>
            <person name="Nolan M."/>
            <person name="Ohm R."/>
            <person name="Pangilinan J."/>
            <person name="Park H.-J."/>
            <person name="Ramirez L."/>
            <person name="Alfaro M."/>
            <person name="Sun H."/>
            <person name="Tritt A."/>
            <person name="Yoshinaga Y."/>
            <person name="Zwiers L.-H."/>
            <person name="Turgeon B."/>
            <person name="Goodwin S."/>
            <person name="Spatafora J."/>
            <person name="Crous P."/>
            <person name="Grigoriev I."/>
        </authorList>
    </citation>
    <scope>NUCLEOTIDE SEQUENCE</scope>
    <source>
        <strain evidence="1">ATCC 36951</strain>
    </source>
</reference>
<accession>A0A6A6C5X7</accession>
<keyword evidence="2" id="KW-1185">Reference proteome</keyword>
<dbReference type="EMBL" id="ML993618">
    <property type="protein sequence ID" value="KAF2161600.1"/>
    <property type="molecule type" value="Genomic_DNA"/>
</dbReference>
<dbReference type="Proteomes" id="UP000799537">
    <property type="component" value="Unassembled WGS sequence"/>
</dbReference>
<dbReference type="RefSeq" id="XP_033662489.1">
    <property type="nucleotide sequence ID" value="XM_033818404.1"/>
</dbReference>
<dbReference type="AlphaFoldDB" id="A0A6A6C5X7"/>